<dbReference type="CDD" id="cd00540">
    <property type="entry name" value="AAG"/>
    <property type="match status" value="1"/>
</dbReference>
<keyword evidence="4 5" id="KW-0234">DNA repair</keyword>
<dbReference type="Pfam" id="PF02245">
    <property type="entry name" value="Pur_DNA_glyco"/>
    <property type="match status" value="1"/>
</dbReference>
<dbReference type="PANTHER" id="PTHR10429">
    <property type="entry name" value="DNA-3-METHYLADENINE GLYCOSYLASE"/>
    <property type="match status" value="1"/>
</dbReference>
<name>A0ABD4RIB1_9CLOT</name>
<evidence type="ECO:0000256" key="3">
    <source>
        <dbReference type="ARBA" id="ARBA00022801"/>
    </source>
</evidence>
<dbReference type="NCBIfam" id="NF002001">
    <property type="entry name" value="PRK00802.1-1"/>
    <property type="match status" value="1"/>
</dbReference>
<dbReference type="InterPro" id="IPR011034">
    <property type="entry name" value="Formyl_transferase-like_C_sf"/>
</dbReference>
<evidence type="ECO:0000256" key="1">
    <source>
        <dbReference type="ARBA" id="ARBA00009232"/>
    </source>
</evidence>
<dbReference type="FunFam" id="3.10.300.10:FF:000001">
    <property type="entry name" value="Putative 3-methyladenine DNA glycosylase"/>
    <property type="match status" value="1"/>
</dbReference>
<sequence length="203" mass="23786">MILSKEFYSDNALELSKKLLGKILVREIDGIKIKSRIVETEAYIGAIDKASHAYNGRRTERTEPLYAEGGIAYVYFIYGMYHCFNVITGKKDVAEGVLIRAVEPLDNFEYLSNIRFKKNYEELNKTQRKNLTNGPSKLCMALNINKNENYKRLYVKEDLYIEDSDYKDFEIIETKRVGIDYAEEAIHFPWRFYIKDNPYISVK</sequence>
<protein>
    <recommendedName>
        <fullName evidence="5">Putative 3-methyladenine DNA glycosylase</fullName>
        <ecNumber evidence="5">3.2.2.-</ecNumber>
    </recommendedName>
</protein>
<keyword evidence="2 5" id="KW-0227">DNA damage</keyword>
<dbReference type="InterPro" id="IPR003180">
    <property type="entry name" value="MPG"/>
</dbReference>
<dbReference type="RefSeq" id="WP_021875990.1">
    <property type="nucleotide sequence ID" value="NZ_CP018624.1"/>
</dbReference>
<keyword evidence="3 5" id="KW-0378">Hydrolase</keyword>
<dbReference type="PANTHER" id="PTHR10429:SF0">
    <property type="entry name" value="DNA-3-METHYLADENINE GLYCOSYLASE"/>
    <property type="match status" value="1"/>
</dbReference>
<evidence type="ECO:0000256" key="2">
    <source>
        <dbReference type="ARBA" id="ARBA00022763"/>
    </source>
</evidence>
<accession>A0ABD4RIB1</accession>
<dbReference type="SUPFAM" id="SSF50486">
    <property type="entry name" value="FMT C-terminal domain-like"/>
    <property type="match status" value="1"/>
</dbReference>
<dbReference type="AlphaFoldDB" id="A0ABD4RIB1"/>
<dbReference type="KEGG" id="cchv:BTM20_08940"/>
<dbReference type="GO" id="GO:0006281">
    <property type="term" value="P:DNA repair"/>
    <property type="evidence" value="ECO:0007669"/>
    <property type="project" value="UniProtKB-UniRule"/>
</dbReference>
<dbReference type="GO" id="GO:0019104">
    <property type="term" value="F:DNA N-glycosylase activity"/>
    <property type="evidence" value="ECO:0007669"/>
    <property type="project" value="UniProtKB-UniRule"/>
</dbReference>
<gene>
    <name evidence="6" type="ORF">K4H94_07845</name>
</gene>
<reference evidence="6 7" key="1">
    <citation type="submission" date="2021-08" db="EMBL/GenBank/DDBJ databases">
        <title>Genome sequence analysis of Clostridium chauvoei strains of European origin and evaluation of typing options for outbreak investigations.</title>
        <authorList>
            <person name="Abdel-Glil M."/>
            <person name="Thomas P."/>
            <person name="Seyboldt C."/>
        </authorList>
    </citation>
    <scope>NUCLEOTIDE SEQUENCE [LARGE SCALE GENOMIC DNA]</scope>
    <source>
        <strain evidence="6 7">S0260-09</strain>
    </source>
</reference>
<comment type="caution">
    <text evidence="6">The sequence shown here is derived from an EMBL/GenBank/DDBJ whole genome shotgun (WGS) entry which is preliminary data.</text>
</comment>
<dbReference type="Gene3D" id="3.10.300.10">
    <property type="entry name" value="Methylpurine-DNA glycosylase (MPG)"/>
    <property type="match status" value="1"/>
</dbReference>
<organism evidence="6 7">
    <name type="scientific">Clostridium chauvoei</name>
    <dbReference type="NCBI Taxonomy" id="46867"/>
    <lineage>
        <taxon>Bacteria</taxon>
        <taxon>Bacillati</taxon>
        <taxon>Bacillota</taxon>
        <taxon>Clostridia</taxon>
        <taxon>Eubacteriales</taxon>
        <taxon>Clostridiaceae</taxon>
        <taxon>Clostridium</taxon>
    </lineage>
</organism>
<proteinExistence type="inferred from homology"/>
<dbReference type="GeneID" id="66301998"/>
<dbReference type="EMBL" id="JAIFTX010000014">
    <property type="protein sequence ID" value="MBX7290955.1"/>
    <property type="molecule type" value="Genomic_DNA"/>
</dbReference>
<dbReference type="NCBIfam" id="TIGR00567">
    <property type="entry name" value="3mg"/>
    <property type="match status" value="1"/>
</dbReference>
<comment type="similarity">
    <text evidence="1 5">Belongs to the DNA glycosylase MPG family.</text>
</comment>
<evidence type="ECO:0000256" key="4">
    <source>
        <dbReference type="ARBA" id="ARBA00023204"/>
    </source>
</evidence>
<dbReference type="InterPro" id="IPR036995">
    <property type="entry name" value="MPG_sf"/>
</dbReference>
<keyword evidence="6" id="KW-0326">Glycosidase</keyword>
<dbReference type="EC" id="3.2.2.-" evidence="5"/>
<evidence type="ECO:0000313" key="7">
    <source>
        <dbReference type="Proteomes" id="UP000775179"/>
    </source>
</evidence>
<dbReference type="HAMAP" id="MF_00527">
    <property type="entry name" value="3MGH"/>
    <property type="match status" value="1"/>
</dbReference>
<dbReference type="Proteomes" id="UP000775179">
    <property type="component" value="Unassembled WGS sequence"/>
</dbReference>
<evidence type="ECO:0000313" key="6">
    <source>
        <dbReference type="EMBL" id="MBX7290955.1"/>
    </source>
</evidence>
<evidence type="ECO:0000256" key="5">
    <source>
        <dbReference type="HAMAP-Rule" id="MF_00527"/>
    </source>
</evidence>